<dbReference type="NCBIfam" id="NF005829">
    <property type="entry name" value="PRK07726.1"/>
    <property type="match status" value="1"/>
</dbReference>
<feature type="domain" description="Toprim" evidence="12">
    <location>
        <begin position="11"/>
        <end position="144"/>
    </location>
</feature>
<keyword evidence="5" id="KW-0799">Topoisomerase</keyword>
<dbReference type="EMBL" id="CP017269">
    <property type="protein sequence ID" value="AOT72981.1"/>
    <property type="molecule type" value="Genomic_DNA"/>
</dbReference>
<sequence>MHRKKRRDYILKLIIAEKSSVGQAIAFVLGATERGDGYLEGGGYLVSWCAGHLVELAQAEAYDEKYGKWRYEDLPILPEHWKYTVSREKAKQLKVLRELMKRPEVDSIVNACDAGREGELIFRLVYEYCGCKKPMQRLWTSSMEESAIAEGFRSLRPGTDYDRLYRAALCRSQADWLVGINATRLFSVLYRQTLNVGRVMTPTLALLVQREQEIAAFVREPFYTPEMDCGTFTASGEKHKDRKAAESIRSACNGKTAVVKSVERQKKTVAPPRLYDLTTLQREANRLFGFTAQQTLDYMQSLYEKKLATYPRTDSRYLTEDMAAGLPALVETAAAVLLFSTGAKLSVDARRVVDNSKVTDHHAILPTGQVKEADLAALPAGERSLLFLLAVRLICAVGEPHLYAETVVMLDCEGHSFTAKGKTVLQNGWKAIESAYRATLNNKPEKDGEDKALPELSEGQAFANVRTAVKEGFTSPPKAYSEDTLLKAMETAGSEDMPEDAERKGLGTPATRAGIIEKLVKTGLAERKNRQLLPAKKGVSLIAVLPEVVKSPALTAEWEHRLKQVERGGLSGPEFMAGIAELTVSLVKSYSAPNPGFMSLFPAPVGSRSEPVGICPRCGGKVREGKKGFFCEKQDCGFALWRDNRFFASKKKELTRTVAAALLGEGRAPMSGLYSEKTGKTYSAVVVMENTGKYVNFKLEFEKGAKK</sequence>
<dbReference type="InterPro" id="IPR006171">
    <property type="entry name" value="TOPRIM_dom"/>
</dbReference>
<evidence type="ECO:0000256" key="9">
    <source>
        <dbReference type="ARBA" id="ARBA00031985"/>
    </source>
</evidence>
<evidence type="ECO:0000313" key="14">
    <source>
        <dbReference type="EMBL" id="AOT72981.1"/>
    </source>
</evidence>
<dbReference type="PROSITE" id="PS50880">
    <property type="entry name" value="TOPRIM"/>
    <property type="match status" value="1"/>
</dbReference>
<dbReference type="PROSITE" id="PS52039">
    <property type="entry name" value="TOPO_IA_2"/>
    <property type="match status" value="1"/>
</dbReference>
<dbReference type="Gene3D" id="3.40.50.140">
    <property type="match status" value="1"/>
</dbReference>
<dbReference type="CDD" id="cd00186">
    <property type="entry name" value="TOP1Ac"/>
    <property type="match status" value="1"/>
</dbReference>
<evidence type="ECO:0000256" key="7">
    <source>
        <dbReference type="ARBA" id="ARBA00023235"/>
    </source>
</evidence>
<dbReference type="InterPro" id="IPR003601">
    <property type="entry name" value="Topo_IA_2"/>
</dbReference>
<keyword evidence="4" id="KW-0479">Metal-binding</keyword>
<dbReference type="GO" id="GO:0003677">
    <property type="term" value="F:DNA binding"/>
    <property type="evidence" value="ECO:0007669"/>
    <property type="project" value="UniProtKB-KW"/>
</dbReference>
<keyword evidence="6" id="KW-0238">DNA-binding</keyword>
<dbReference type="CDD" id="cd03362">
    <property type="entry name" value="TOPRIM_TopoIA_TopoIII"/>
    <property type="match status" value="1"/>
</dbReference>
<dbReference type="GO" id="GO:0006281">
    <property type="term" value="P:DNA repair"/>
    <property type="evidence" value="ECO:0007669"/>
    <property type="project" value="TreeGrafter"/>
</dbReference>
<dbReference type="InterPro" id="IPR034144">
    <property type="entry name" value="TOPRIM_TopoIII"/>
</dbReference>
<dbReference type="InterPro" id="IPR023405">
    <property type="entry name" value="Topo_IA_core_domain"/>
</dbReference>
<dbReference type="InterPro" id="IPR013825">
    <property type="entry name" value="Topo_IA_cen_sub2"/>
</dbReference>
<dbReference type="PANTHER" id="PTHR11390:SF21">
    <property type="entry name" value="DNA TOPOISOMERASE 3-ALPHA"/>
    <property type="match status" value="1"/>
</dbReference>
<evidence type="ECO:0000259" key="12">
    <source>
        <dbReference type="PROSITE" id="PS50880"/>
    </source>
</evidence>
<evidence type="ECO:0000313" key="15">
    <source>
        <dbReference type="Proteomes" id="UP000095743"/>
    </source>
</evidence>
<evidence type="ECO:0000256" key="2">
    <source>
        <dbReference type="ARBA" id="ARBA00009446"/>
    </source>
</evidence>
<dbReference type="PRINTS" id="PR00417">
    <property type="entry name" value="PRTPISMRASEI"/>
</dbReference>
<comment type="similarity">
    <text evidence="2">Belongs to the type IA topoisomerase family.</text>
</comment>
<dbReference type="EC" id="5.6.2.1" evidence="3"/>
<dbReference type="GO" id="GO:0043597">
    <property type="term" value="C:cytoplasmic replication fork"/>
    <property type="evidence" value="ECO:0007669"/>
    <property type="project" value="TreeGrafter"/>
</dbReference>
<evidence type="ECO:0000256" key="3">
    <source>
        <dbReference type="ARBA" id="ARBA00012891"/>
    </source>
</evidence>
<reference evidence="14 15" key="1">
    <citation type="submission" date="2016-09" db="EMBL/GenBank/DDBJ databases">
        <title>Genomic analysis reveals versatility of anaerobic energy metabolism of Geosporobacter ferrireducens IRF9 of phylum Firmicutes.</title>
        <authorList>
            <person name="Kim S.-J."/>
        </authorList>
    </citation>
    <scope>NUCLEOTIDE SEQUENCE [LARGE SCALE GENOMIC DNA]</scope>
    <source>
        <strain evidence="14 15">IRF9</strain>
    </source>
</reference>
<dbReference type="Pfam" id="PF01131">
    <property type="entry name" value="Topoisom_bac"/>
    <property type="match status" value="1"/>
</dbReference>
<comment type="catalytic activity">
    <reaction evidence="1">
        <text>ATP-independent breakage of single-stranded DNA, followed by passage and rejoining.</text>
        <dbReference type="EC" id="5.6.2.1"/>
    </reaction>
</comment>
<dbReference type="Gene3D" id="2.70.20.10">
    <property type="entry name" value="Topoisomerase I, domain 3"/>
    <property type="match status" value="1"/>
</dbReference>
<dbReference type="InterPro" id="IPR003602">
    <property type="entry name" value="Topo_IA_DNA-bd_dom"/>
</dbReference>
<dbReference type="AlphaFoldDB" id="A0A1D8GPV7"/>
<dbReference type="SMART" id="SM00436">
    <property type="entry name" value="TOP1Bc"/>
    <property type="match status" value="1"/>
</dbReference>
<dbReference type="InterPro" id="IPR013497">
    <property type="entry name" value="Topo_IA_cen"/>
</dbReference>
<dbReference type="KEGG" id="gfe:Gferi_03775"/>
<accession>A0A1D8GPV7</accession>
<dbReference type="GO" id="GO:0006310">
    <property type="term" value="P:DNA recombination"/>
    <property type="evidence" value="ECO:0007669"/>
    <property type="project" value="TreeGrafter"/>
</dbReference>
<protein>
    <recommendedName>
        <fullName evidence="3">DNA topoisomerase</fullName>
        <ecNumber evidence="3">5.6.2.1</ecNumber>
    </recommendedName>
    <alternativeName>
        <fullName evidence="11">Omega-protein</fullName>
    </alternativeName>
    <alternativeName>
        <fullName evidence="10">Relaxing enzyme</fullName>
    </alternativeName>
    <alternativeName>
        <fullName evidence="8">Swivelase</fullName>
    </alternativeName>
    <alternativeName>
        <fullName evidence="9">Untwisting enzyme</fullName>
    </alternativeName>
</protein>
<dbReference type="InterPro" id="IPR013824">
    <property type="entry name" value="Topo_IA_cen_sub1"/>
</dbReference>
<organism evidence="14 15">
    <name type="scientific">Geosporobacter ferrireducens</name>
    <dbReference type="NCBI Taxonomy" id="1424294"/>
    <lineage>
        <taxon>Bacteria</taxon>
        <taxon>Bacillati</taxon>
        <taxon>Bacillota</taxon>
        <taxon>Clostridia</taxon>
        <taxon>Peptostreptococcales</taxon>
        <taxon>Thermotaleaceae</taxon>
        <taxon>Geosporobacter</taxon>
    </lineage>
</organism>
<dbReference type="OrthoDB" id="9803554at2"/>
<gene>
    <name evidence="14" type="ORF">Gferi_03775</name>
</gene>
<dbReference type="PANTHER" id="PTHR11390">
    <property type="entry name" value="PROKARYOTIC DNA TOPOISOMERASE"/>
    <property type="match status" value="1"/>
</dbReference>
<dbReference type="InterPro" id="IPR013826">
    <property type="entry name" value="Topo_IA_cen_sub3"/>
</dbReference>
<dbReference type="SMART" id="SM00437">
    <property type="entry name" value="TOP1Ac"/>
    <property type="match status" value="1"/>
</dbReference>
<dbReference type="Gene3D" id="1.10.460.10">
    <property type="entry name" value="Topoisomerase I, domain 2"/>
    <property type="match status" value="1"/>
</dbReference>
<feature type="domain" description="Topo IA-type catalytic" evidence="13">
    <location>
        <begin position="161"/>
        <end position="587"/>
    </location>
</feature>
<dbReference type="Proteomes" id="UP000095743">
    <property type="component" value="Chromosome"/>
</dbReference>
<dbReference type="Pfam" id="PF01751">
    <property type="entry name" value="Toprim"/>
    <property type="match status" value="1"/>
</dbReference>
<dbReference type="STRING" id="1424294.Gferi_03775"/>
<dbReference type="InterPro" id="IPR000380">
    <property type="entry name" value="Topo_IA"/>
</dbReference>
<evidence type="ECO:0000259" key="13">
    <source>
        <dbReference type="PROSITE" id="PS52039"/>
    </source>
</evidence>
<dbReference type="Gene3D" id="1.10.290.10">
    <property type="entry name" value="Topoisomerase I, domain 4"/>
    <property type="match status" value="1"/>
</dbReference>
<evidence type="ECO:0000256" key="4">
    <source>
        <dbReference type="ARBA" id="ARBA00022723"/>
    </source>
</evidence>
<name>A0A1D8GPV7_9FIRM</name>
<evidence type="ECO:0000256" key="1">
    <source>
        <dbReference type="ARBA" id="ARBA00000213"/>
    </source>
</evidence>
<keyword evidence="7 14" id="KW-0413">Isomerase</keyword>
<dbReference type="GO" id="GO:0003917">
    <property type="term" value="F:DNA topoisomerase type I (single strand cut, ATP-independent) activity"/>
    <property type="evidence" value="ECO:0007669"/>
    <property type="project" value="UniProtKB-EC"/>
</dbReference>
<evidence type="ECO:0000256" key="5">
    <source>
        <dbReference type="ARBA" id="ARBA00023029"/>
    </source>
</evidence>
<evidence type="ECO:0000256" key="10">
    <source>
        <dbReference type="ARBA" id="ARBA00032235"/>
    </source>
</evidence>
<dbReference type="SUPFAM" id="SSF56712">
    <property type="entry name" value="Prokaryotic type I DNA topoisomerase"/>
    <property type="match status" value="1"/>
</dbReference>
<evidence type="ECO:0000256" key="6">
    <source>
        <dbReference type="ARBA" id="ARBA00023125"/>
    </source>
</evidence>
<dbReference type="NCBIfam" id="TIGR01056">
    <property type="entry name" value="topB"/>
    <property type="match status" value="1"/>
</dbReference>
<dbReference type="GO" id="GO:0006265">
    <property type="term" value="P:DNA topological change"/>
    <property type="evidence" value="ECO:0007669"/>
    <property type="project" value="InterPro"/>
</dbReference>
<proteinExistence type="inferred from homology"/>
<dbReference type="SMART" id="SM00493">
    <property type="entry name" value="TOPRIM"/>
    <property type="match status" value="1"/>
</dbReference>
<dbReference type="InterPro" id="IPR005738">
    <property type="entry name" value="TopoIII"/>
</dbReference>
<evidence type="ECO:0000256" key="8">
    <source>
        <dbReference type="ARBA" id="ARBA00030003"/>
    </source>
</evidence>
<keyword evidence="15" id="KW-1185">Reference proteome</keyword>
<dbReference type="GO" id="GO:0046872">
    <property type="term" value="F:metal ion binding"/>
    <property type="evidence" value="ECO:0007669"/>
    <property type="project" value="UniProtKB-KW"/>
</dbReference>
<evidence type="ECO:0000256" key="11">
    <source>
        <dbReference type="ARBA" id="ARBA00032877"/>
    </source>
</evidence>